<accession>A0AAV0M1E1</accession>
<reference evidence="6" key="1">
    <citation type="submission" date="2022-08" db="EMBL/GenBank/DDBJ databases">
        <authorList>
            <person name="Gutierrez-Valencia J."/>
        </authorList>
    </citation>
    <scope>NUCLEOTIDE SEQUENCE</scope>
</reference>
<feature type="coiled-coil region" evidence="3">
    <location>
        <begin position="346"/>
        <end position="380"/>
    </location>
</feature>
<evidence type="ECO:0000256" key="4">
    <source>
        <dbReference type="SAM" id="MobiDB-lite"/>
    </source>
</evidence>
<sequence length="439" mass="47979">MIKDGGGIHEGSNNSDFSGSGGSSYNNNSSSNWKGGLHMIIAGGTTTNKDDPLAPSVQSKDQRMIVESLISIIPPQKDSVSCSFLLKLLRMANMLRVAPALVTELEKRVGMQFEQATLADLLIPSYNNNNNTMYDVDLVQRLLEHFLVQEQTAESSSPSRQSFSEKHGNMYDGMAAQRGGGNNHPSAKMRVARLVDSYLTEVARDRNLSLTKFQVLAEALPESARTCDDGLYRAIDSYLKAHPTLSEHERKRLCRVMDCQKLSIDACMHAAQNERLPLRIVVQVLFSEQVKISNAIAHNNHSSLKETGDSAAAAGFYQPMVPNRKTLLEGTPQSFQEGWSAAKKDINTLKFELETVKAKYMELQGELESLQRQFEKATAAAGGGGGGAWAVGWRKLSMFGKGGGLDGSDHGGDHHHRGAGEGQGSSRKTPARRWRNSIS</sequence>
<feature type="region of interest" description="Disordered" evidence="4">
    <location>
        <begin position="404"/>
        <end position="439"/>
    </location>
</feature>
<evidence type="ECO:0000256" key="2">
    <source>
        <dbReference type="PROSITE-ProRule" id="PRU00982"/>
    </source>
</evidence>
<protein>
    <recommendedName>
        <fullName evidence="5">NPH3 domain-containing protein</fullName>
    </recommendedName>
</protein>
<evidence type="ECO:0000313" key="6">
    <source>
        <dbReference type="EMBL" id="CAI0440200.1"/>
    </source>
</evidence>
<name>A0AAV0M1E1_9ROSI</name>
<dbReference type="Proteomes" id="UP001154282">
    <property type="component" value="Unassembled WGS sequence"/>
</dbReference>
<dbReference type="PANTHER" id="PTHR32370">
    <property type="entry name" value="OS12G0117600 PROTEIN"/>
    <property type="match status" value="1"/>
</dbReference>
<feature type="compositionally biased region" description="Basic residues" evidence="4">
    <location>
        <begin position="429"/>
        <end position="439"/>
    </location>
</feature>
<comment type="caution">
    <text evidence="6">The sequence shown here is derived from an EMBL/GenBank/DDBJ whole genome shotgun (WGS) entry which is preliminary data.</text>
</comment>
<feature type="compositionally biased region" description="Low complexity" evidence="4">
    <location>
        <begin position="11"/>
        <end position="25"/>
    </location>
</feature>
<evidence type="ECO:0000256" key="1">
    <source>
        <dbReference type="ARBA" id="ARBA00022786"/>
    </source>
</evidence>
<comment type="similarity">
    <text evidence="2">Belongs to the NPH3 family.</text>
</comment>
<feature type="region of interest" description="Disordered" evidence="4">
    <location>
        <begin position="1"/>
        <end position="25"/>
    </location>
</feature>
<dbReference type="Pfam" id="PF03000">
    <property type="entry name" value="NPH3"/>
    <property type="match status" value="1"/>
</dbReference>
<dbReference type="PROSITE" id="PS51649">
    <property type="entry name" value="NPH3"/>
    <property type="match status" value="1"/>
</dbReference>
<dbReference type="InterPro" id="IPR027356">
    <property type="entry name" value="NPH3_dom"/>
</dbReference>
<evidence type="ECO:0000256" key="3">
    <source>
        <dbReference type="SAM" id="Coils"/>
    </source>
</evidence>
<feature type="domain" description="NPH3" evidence="5">
    <location>
        <begin position="1"/>
        <end position="291"/>
    </location>
</feature>
<keyword evidence="3" id="KW-0175">Coiled coil</keyword>
<evidence type="ECO:0000313" key="7">
    <source>
        <dbReference type="Proteomes" id="UP001154282"/>
    </source>
</evidence>
<proteinExistence type="inferred from homology"/>
<dbReference type="EMBL" id="CAMGYJ010000006">
    <property type="protein sequence ID" value="CAI0440200.1"/>
    <property type="molecule type" value="Genomic_DNA"/>
</dbReference>
<keyword evidence="1" id="KW-0833">Ubl conjugation pathway</keyword>
<dbReference type="InterPro" id="IPR043454">
    <property type="entry name" value="NPH3/RPT2-like"/>
</dbReference>
<organism evidence="6 7">
    <name type="scientific">Linum tenue</name>
    <dbReference type="NCBI Taxonomy" id="586396"/>
    <lineage>
        <taxon>Eukaryota</taxon>
        <taxon>Viridiplantae</taxon>
        <taxon>Streptophyta</taxon>
        <taxon>Embryophyta</taxon>
        <taxon>Tracheophyta</taxon>
        <taxon>Spermatophyta</taxon>
        <taxon>Magnoliopsida</taxon>
        <taxon>eudicotyledons</taxon>
        <taxon>Gunneridae</taxon>
        <taxon>Pentapetalae</taxon>
        <taxon>rosids</taxon>
        <taxon>fabids</taxon>
        <taxon>Malpighiales</taxon>
        <taxon>Linaceae</taxon>
        <taxon>Linum</taxon>
    </lineage>
</organism>
<gene>
    <name evidence="6" type="ORF">LITE_LOCUS26436</name>
</gene>
<dbReference type="AlphaFoldDB" id="A0AAV0M1E1"/>
<evidence type="ECO:0000259" key="5">
    <source>
        <dbReference type="PROSITE" id="PS51649"/>
    </source>
</evidence>
<keyword evidence="7" id="KW-1185">Reference proteome</keyword>